<sequence>MIENDNNLPVLANQQEPNQNQRKHPNECPEVEAIDILIKEKLSDSEENLEKLKRAYTDLEIRIRLDSHKDDIWQAILRIQSGKIILKAKQTCTYGTWEVFAITHFNLSTEERKIRQKVAKLKDIEKYYNLGWKRIKALAQAVDTHKFTDPIDKIFQNISYTLDLDKEDDFEMFTILVEAFIINEKLFKKKKINIQLEHIADAVEVGLKFDKKLLDKLYESKNPTVTLLNMIDFETPETKPRKQQIARCRELALLLENLTKLGKQAIDQRYPMKSIELYLLEDGAHYITELFKIKCKEEGLDWEK</sequence>
<dbReference type="Proteomes" id="UP000482487">
    <property type="component" value="Unassembled WGS sequence"/>
</dbReference>
<dbReference type="EMBL" id="WVUD01000015">
    <property type="protein sequence ID" value="MYL83466.1"/>
    <property type="molecule type" value="Genomic_DNA"/>
</dbReference>
<protein>
    <submittedName>
        <fullName evidence="2">Uncharacterized protein</fullName>
    </submittedName>
</protein>
<organism evidence="2 3">
    <name type="scientific">Solidesulfovibrio aerotolerans</name>
    <dbReference type="NCBI Taxonomy" id="295255"/>
    <lineage>
        <taxon>Bacteria</taxon>
        <taxon>Pseudomonadati</taxon>
        <taxon>Thermodesulfobacteriota</taxon>
        <taxon>Desulfovibrionia</taxon>
        <taxon>Desulfovibrionales</taxon>
        <taxon>Desulfovibrionaceae</taxon>
        <taxon>Solidesulfovibrio</taxon>
    </lineage>
</organism>
<dbReference type="RefSeq" id="WP_160960758.1">
    <property type="nucleotide sequence ID" value="NZ_WVUD01000015.1"/>
</dbReference>
<evidence type="ECO:0000313" key="2">
    <source>
        <dbReference type="EMBL" id="MYL83466.1"/>
    </source>
</evidence>
<comment type="caution">
    <text evidence="2">The sequence shown here is derived from an EMBL/GenBank/DDBJ whole genome shotgun (WGS) entry which is preliminary data.</text>
</comment>
<evidence type="ECO:0000256" key="1">
    <source>
        <dbReference type="SAM" id="MobiDB-lite"/>
    </source>
</evidence>
<reference evidence="2 3" key="1">
    <citation type="submission" date="2020-01" db="EMBL/GenBank/DDBJ databases">
        <title>Genome sequence of Desulfovibrio aerotolerans DSM 16695(T).</title>
        <authorList>
            <person name="Karnachuk O."/>
            <person name="Avakyan M."/>
            <person name="Mardanov A."/>
            <person name="Kadnikov V."/>
            <person name="Ravin N."/>
        </authorList>
    </citation>
    <scope>NUCLEOTIDE SEQUENCE [LARGE SCALE GENOMIC DNA]</scope>
    <source>
        <strain evidence="2 3">DSM 16695</strain>
    </source>
</reference>
<accession>A0A7C9IMB4</accession>
<evidence type="ECO:0000313" key="3">
    <source>
        <dbReference type="Proteomes" id="UP000482487"/>
    </source>
</evidence>
<feature type="compositionally biased region" description="Polar residues" evidence="1">
    <location>
        <begin position="1"/>
        <end position="20"/>
    </location>
</feature>
<dbReference type="AlphaFoldDB" id="A0A7C9IMB4"/>
<gene>
    <name evidence="2" type="ORF">GTA51_10045</name>
</gene>
<keyword evidence="3" id="KW-1185">Reference proteome</keyword>
<name>A0A7C9IMB4_9BACT</name>
<feature type="region of interest" description="Disordered" evidence="1">
    <location>
        <begin position="1"/>
        <end position="26"/>
    </location>
</feature>
<proteinExistence type="predicted"/>